<evidence type="ECO:0000313" key="10">
    <source>
        <dbReference type="Proteomes" id="UP001589898"/>
    </source>
</evidence>
<dbReference type="InterPro" id="IPR000715">
    <property type="entry name" value="Glycosyl_transferase_4"/>
</dbReference>
<dbReference type="PANTHER" id="PTHR22926:SF3">
    <property type="entry name" value="UNDECAPRENYL-PHOSPHATE ALPHA-N-ACETYLGLUCOSAMINYL 1-PHOSPHATE TRANSFERASE"/>
    <property type="match status" value="1"/>
</dbReference>
<evidence type="ECO:0000256" key="2">
    <source>
        <dbReference type="ARBA" id="ARBA00022475"/>
    </source>
</evidence>
<evidence type="ECO:0000256" key="8">
    <source>
        <dbReference type="SAM" id="Phobius"/>
    </source>
</evidence>
<evidence type="ECO:0000313" key="9">
    <source>
        <dbReference type="EMBL" id="MFC0718559.1"/>
    </source>
</evidence>
<keyword evidence="3 9" id="KW-0808">Transferase</keyword>
<feature type="region of interest" description="Disordered" evidence="7">
    <location>
        <begin position="366"/>
        <end position="425"/>
    </location>
</feature>
<feature type="transmembrane region" description="Helical" evidence="8">
    <location>
        <begin position="296"/>
        <end position="315"/>
    </location>
</feature>
<keyword evidence="4 8" id="KW-0812">Transmembrane</keyword>
<dbReference type="Proteomes" id="UP001589898">
    <property type="component" value="Unassembled WGS sequence"/>
</dbReference>
<keyword evidence="6 8" id="KW-0472">Membrane</keyword>
<dbReference type="EMBL" id="JBHLTF010000032">
    <property type="protein sequence ID" value="MFC0718559.1"/>
    <property type="molecule type" value="Genomic_DNA"/>
</dbReference>
<feature type="transmembrane region" description="Helical" evidence="8">
    <location>
        <begin position="321"/>
        <end position="338"/>
    </location>
</feature>
<dbReference type="CDD" id="cd06853">
    <property type="entry name" value="GT_WecA_like"/>
    <property type="match status" value="1"/>
</dbReference>
<feature type="transmembrane region" description="Helical" evidence="8">
    <location>
        <begin position="186"/>
        <end position="204"/>
    </location>
</feature>
<feature type="transmembrane region" description="Helical" evidence="8">
    <location>
        <begin position="74"/>
        <end position="92"/>
    </location>
</feature>
<evidence type="ECO:0000256" key="4">
    <source>
        <dbReference type="ARBA" id="ARBA00022692"/>
    </source>
</evidence>
<feature type="transmembrane region" description="Helical" evidence="8">
    <location>
        <begin position="161"/>
        <end position="180"/>
    </location>
</feature>
<feature type="compositionally biased region" description="Low complexity" evidence="7">
    <location>
        <begin position="378"/>
        <end position="391"/>
    </location>
</feature>
<keyword evidence="10" id="KW-1185">Reference proteome</keyword>
<evidence type="ECO:0000256" key="3">
    <source>
        <dbReference type="ARBA" id="ARBA00022679"/>
    </source>
</evidence>
<dbReference type="PANTHER" id="PTHR22926">
    <property type="entry name" value="PHOSPHO-N-ACETYLMURAMOYL-PENTAPEPTIDE-TRANSFERASE"/>
    <property type="match status" value="1"/>
</dbReference>
<dbReference type="GO" id="GO:0016740">
    <property type="term" value="F:transferase activity"/>
    <property type="evidence" value="ECO:0007669"/>
    <property type="project" value="UniProtKB-KW"/>
</dbReference>
<sequence length="425" mass="45057">MDWVLEIGLGYALLAAVIAWGMLKLLHPLAPRLNLLDFPKGRKDHAHPTPIIGGLAMVVGCLVVLPLLPAHAASTMLAFLAASLLLVGVGLYDDRHDLRWYWRVLAQVVAALIMIYGAGVRVANLGGVFGMGELGWISVPFTVFATVGIINAINMVDGADGLAGSLVAACLVMLAAAAVYAGNPSLARISLVIAGAVCAFLLYNMRFPWQPRAKTFMGNAGSAWLGLLVAWVVFRLTQNSGHPVNPVLALWLIPIPVMDCLVLTVRRTREGRSPFSAGRDHIHHFMQDAGFGPTQAAVTLTLFSFGTGAVAGQLMRLDVPNMAILAAFIALCVGWYALSCNRAATLRFFGALRALPVFGPLPERVRGRQDGAGERPLATARATAAGIAGRTMPSRADTRPTGPSTPGAEGKGGEDSDDERLRRSA</sequence>
<feature type="transmembrane region" description="Helical" evidence="8">
    <location>
        <begin position="216"/>
        <end position="234"/>
    </location>
</feature>
<evidence type="ECO:0000256" key="1">
    <source>
        <dbReference type="ARBA" id="ARBA00004651"/>
    </source>
</evidence>
<feature type="compositionally biased region" description="Basic and acidic residues" evidence="7">
    <location>
        <begin position="411"/>
        <end position="425"/>
    </location>
</feature>
<keyword evidence="5 8" id="KW-1133">Transmembrane helix</keyword>
<dbReference type="EC" id="2.7.8.-" evidence="9"/>
<dbReference type="Pfam" id="PF00953">
    <property type="entry name" value="Glycos_transf_4"/>
    <property type="match status" value="1"/>
</dbReference>
<proteinExistence type="predicted"/>
<organism evidence="9 10">
    <name type="scientific">Luteimonas padinae</name>
    <dbReference type="NCBI Taxonomy" id="1714359"/>
    <lineage>
        <taxon>Bacteria</taxon>
        <taxon>Pseudomonadati</taxon>
        <taxon>Pseudomonadota</taxon>
        <taxon>Gammaproteobacteria</taxon>
        <taxon>Lysobacterales</taxon>
        <taxon>Lysobacteraceae</taxon>
        <taxon>Luteimonas</taxon>
    </lineage>
</organism>
<keyword evidence="2" id="KW-1003">Cell membrane</keyword>
<accession>A0ABV6SYR3</accession>
<evidence type="ECO:0000256" key="6">
    <source>
        <dbReference type="ARBA" id="ARBA00023136"/>
    </source>
</evidence>
<gene>
    <name evidence="9" type="ORF">ACFFFU_12525</name>
</gene>
<reference evidence="9 10" key="1">
    <citation type="submission" date="2024-09" db="EMBL/GenBank/DDBJ databases">
        <authorList>
            <person name="Sun Q."/>
            <person name="Mori K."/>
        </authorList>
    </citation>
    <scope>NUCLEOTIDE SEQUENCE [LARGE SCALE GENOMIC DNA]</scope>
    <source>
        <strain evidence="9 10">KCTC 52403</strain>
    </source>
</reference>
<comment type="caution">
    <text evidence="9">The sequence shown here is derived from an EMBL/GenBank/DDBJ whole genome shotgun (WGS) entry which is preliminary data.</text>
</comment>
<comment type="subcellular location">
    <subcellularLocation>
        <location evidence="1">Cell membrane</location>
        <topology evidence="1">Multi-pass membrane protein</topology>
    </subcellularLocation>
</comment>
<dbReference type="RefSeq" id="WP_189495405.1">
    <property type="nucleotide sequence ID" value="NZ_BMZT01000003.1"/>
</dbReference>
<feature type="transmembrane region" description="Helical" evidence="8">
    <location>
        <begin position="246"/>
        <end position="265"/>
    </location>
</feature>
<feature type="transmembrane region" description="Helical" evidence="8">
    <location>
        <begin position="135"/>
        <end position="154"/>
    </location>
</feature>
<name>A0ABV6SYR3_9GAMM</name>
<feature type="transmembrane region" description="Helical" evidence="8">
    <location>
        <begin position="51"/>
        <end position="68"/>
    </location>
</feature>
<protein>
    <submittedName>
        <fullName evidence="9">MraY family glycosyltransferase</fullName>
        <ecNumber evidence="9">2.7.8.-</ecNumber>
    </submittedName>
</protein>
<feature type="transmembrane region" description="Helical" evidence="8">
    <location>
        <begin position="104"/>
        <end position="123"/>
    </location>
</feature>
<evidence type="ECO:0000256" key="7">
    <source>
        <dbReference type="SAM" id="MobiDB-lite"/>
    </source>
</evidence>
<feature type="transmembrane region" description="Helical" evidence="8">
    <location>
        <begin position="12"/>
        <end position="30"/>
    </location>
</feature>
<evidence type="ECO:0000256" key="5">
    <source>
        <dbReference type="ARBA" id="ARBA00022989"/>
    </source>
</evidence>